<dbReference type="InterPro" id="IPR016159">
    <property type="entry name" value="Cullin_repeat-like_dom_sf"/>
</dbReference>
<feature type="compositionally biased region" description="Low complexity" evidence="1">
    <location>
        <begin position="52"/>
        <end position="64"/>
    </location>
</feature>
<gene>
    <name evidence="2" type="ORF">SPPG_01219</name>
</gene>
<feature type="compositionally biased region" description="Low complexity" evidence="1">
    <location>
        <begin position="18"/>
        <end position="30"/>
    </location>
</feature>
<evidence type="ECO:0000256" key="1">
    <source>
        <dbReference type="SAM" id="MobiDB-lite"/>
    </source>
</evidence>
<feature type="region of interest" description="Disordered" evidence="1">
    <location>
        <begin position="50"/>
        <end position="70"/>
    </location>
</feature>
<organism evidence="2 3">
    <name type="scientific">Spizellomyces punctatus (strain DAOM BR117)</name>
    <dbReference type="NCBI Taxonomy" id="645134"/>
    <lineage>
        <taxon>Eukaryota</taxon>
        <taxon>Fungi</taxon>
        <taxon>Fungi incertae sedis</taxon>
        <taxon>Chytridiomycota</taxon>
        <taxon>Chytridiomycota incertae sedis</taxon>
        <taxon>Chytridiomycetes</taxon>
        <taxon>Spizellomycetales</taxon>
        <taxon>Spizellomycetaceae</taxon>
        <taxon>Spizellomyces</taxon>
    </lineage>
</organism>
<proteinExistence type="predicted"/>
<evidence type="ECO:0000313" key="3">
    <source>
        <dbReference type="Proteomes" id="UP000053201"/>
    </source>
</evidence>
<dbReference type="eggNOG" id="ENOG502RZ40">
    <property type="taxonomic scope" value="Eukaryota"/>
</dbReference>
<protein>
    <submittedName>
        <fullName evidence="2">Uncharacterized protein</fullName>
    </submittedName>
</protein>
<dbReference type="VEuPathDB" id="FungiDB:SPPG_01219"/>
<evidence type="ECO:0000313" key="2">
    <source>
        <dbReference type="EMBL" id="KND03763.1"/>
    </source>
</evidence>
<dbReference type="EMBL" id="KQ257451">
    <property type="protein sequence ID" value="KND03763.1"/>
    <property type="molecule type" value="Genomic_DNA"/>
</dbReference>
<dbReference type="FunCoup" id="A0A0L0HRN4">
    <property type="interactions" value="6"/>
</dbReference>
<dbReference type="Pfam" id="PF08539">
    <property type="entry name" value="HbrB"/>
    <property type="match status" value="1"/>
</dbReference>
<dbReference type="PANTHER" id="PTHR32428">
    <property type="entry name" value="TARGET OF RAPAMYCIN COMPLEX 2 SUBUNIT BIT61-RELATED"/>
    <property type="match status" value="1"/>
</dbReference>
<dbReference type="RefSeq" id="XP_016611802.1">
    <property type="nucleotide sequence ID" value="XM_016749547.1"/>
</dbReference>
<dbReference type="SUPFAM" id="SSF74788">
    <property type="entry name" value="Cullin repeat-like"/>
    <property type="match status" value="1"/>
</dbReference>
<feature type="compositionally biased region" description="Polar residues" evidence="1">
    <location>
        <begin position="1"/>
        <end position="17"/>
    </location>
</feature>
<feature type="region of interest" description="Disordered" evidence="1">
    <location>
        <begin position="1"/>
        <end position="30"/>
    </location>
</feature>
<dbReference type="InterPro" id="IPR013745">
    <property type="entry name" value="Bit61/PRR5"/>
</dbReference>
<dbReference type="GO" id="GO:0038203">
    <property type="term" value="P:TORC2 signaling"/>
    <property type="evidence" value="ECO:0007669"/>
    <property type="project" value="TreeGrafter"/>
</dbReference>
<keyword evidence="3" id="KW-1185">Reference proteome</keyword>
<sequence length="312" mass="33159">MPQLGQPSSGTSPRTTQSIGSVSSTSSVSLSGVASSSGVLIAPPRKSSQIVTSATSPAPASISSQGLSPSYSHTSVSNINKSLSTLDAQKISKDIAADSTIRGSAWQTLCVKVLPLFNGQGLKGHMEDMNELVSNWLTDTPAYLVVEELNDLLNTGMLTLGNKLATVANEVLASRLVEVWSFYFGTVVPYLQGVFLPVRTQWRNAAARTGDSPDVRKMALIAFRDQIIVPLGGRLTGIFPKLVADIENGRKINDTASRLMQMLCILDGIPLADDRASPIAEVLAVFKETMMGNPGLNRNSIALFGARVHTST</sequence>
<dbReference type="OrthoDB" id="2290221at2759"/>
<accession>A0A0L0HRN4</accession>
<dbReference type="GeneID" id="27684900"/>
<dbReference type="GO" id="GO:0031932">
    <property type="term" value="C:TORC2 complex"/>
    <property type="evidence" value="ECO:0007669"/>
    <property type="project" value="TreeGrafter"/>
</dbReference>
<name>A0A0L0HRN4_SPIPD</name>
<dbReference type="AlphaFoldDB" id="A0A0L0HRN4"/>
<reference evidence="2 3" key="1">
    <citation type="submission" date="2009-08" db="EMBL/GenBank/DDBJ databases">
        <title>The Genome Sequence of Spizellomyces punctatus strain DAOM BR117.</title>
        <authorList>
            <consortium name="The Broad Institute Genome Sequencing Platform"/>
            <person name="Russ C."/>
            <person name="Cuomo C."/>
            <person name="Shea T."/>
            <person name="Young S.K."/>
            <person name="Zeng Q."/>
            <person name="Koehrsen M."/>
            <person name="Haas B."/>
            <person name="Borodovsky M."/>
            <person name="Guigo R."/>
            <person name="Alvarado L."/>
            <person name="Berlin A."/>
            <person name="Bochicchio J."/>
            <person name="Borenstein D."/>
            <person name="Chapman S."/>
            <person name="Chen Z."/>
            <person name="Engels R."/>
            <person name="Freedman E."/>
            <person name="Gellesch M."/>
            <person name="Goldberg J."/>
            <person name="Griggs A."/>
            <person name="Gujja S."/>
            <person name="Heiman D."/>
            <person name="Hepburn T."/>
            <person name="Howarth C."/>
            <person name="Jen D."/>
            <person name="Larson L."/>
            <person name="Lewis B."/>
            <person name="Mehta T."/>
            <person name="Park D."/>
            <person name="Pearson M."/>
            <person name="Roberts A."/>
            <person name="Saif S."/>
            <person name="Shenoy N."/>
            <person name="Sisk P."/>
            <person name="Stolte C."/>
            <person name="Sykes S."/>
            <person name="Thomson T."/>
            <person name="Walk T."/>
            <person name="White J."/>
            <person name="Yandava C."/>
            <person name="Burger G."/>
            <person name="Gray M.W."/>
            <person name="Holland P.W.H."/>
            <person name="King N."/>
            <person name="Lang F.B.F."/>
            <person name="Roger A.J."/>
            <person name="Ruiz-Trillo I."/>
            <person name="Lander E."/>
            <person name="Nusbaum C."/>
        </authorList>
    </citation>
    <scope>NUCLEOTIDE SEQUENCE [LARGE SCALE GENOMIC DNA]</scope>
    <source>
        <strain evidence="2 3">DAOM BR117</strain>
    </source>
</reference>
<dbReference type="Proteomes" id="UP000053201">
    <property type="component" value="Unassembled WGS sequence"/>
</dbReference>
<dbReference type="PANTHER" id="PTHR32428:SF2">
    <property type="entry name" value="TARGET OF RAPAMYCIN COMPLEX 2 SUBUNIT BIT61-RELATED"/>
    <property type="match status" value="1"/>
</dbReference>
<dbReference type="OMA" id="VELWIFF"/>
<dbReference type="InParanoid" id="A0A0L0HRN4"/>
<dbReference type="STRING" id="645134.A0A0L0HRN4"/>